<dbReference type="AlphaFoldDB" id="A0A8S3ZVK0"/>
<dbReference type="InterPro" id="IPR002035">
    <property type="entry name" value="VWF_A"/>
</dbReference>
<gene>
    <name evidence="3" type="ORF">CUNI_LOCUS17183</name>
</gene>
<sequence length="617" mass="66868">NVINRKMQAPSAVSALLAFVIFAVLAAQTTKADNCTEKLVADIYILLDGSSSINSVGWGRCKTFVSNLIKEFPVGPFNVQFAIGTFSTEFKHLADLNKFYDKDQLSQFILNTTQLQGVTYTFDALRAIREQGYLSLPSKGSRPGETRILVVLTDGNSDNITKTIQESDALRREQGIRIIVISVGLVNQVECIGIAGSEKNVFSVTAFGGLEAIRSQITLRVCYEPEPEPEPCPSNVQIDLIYIIDSSGSIGLENYKKNFQFVVRSIRAFTLGPQATRVGVITFGTSPRVLFALTDDDVLIYEKLVNATYQNSTTNTHLALLKAVELFSVENGGREGAKKAAIVVSDGLSTDPGETLKAASVMRGLQIAVFTLGVGSQADEDELVAVATKPENAFTVANYSALISLAIPVSSSVCTEPIPPPTVKPCPPATIVDIFFVVDSSGSIPVEHYQNNFKFIQAIVDAYYVAEDGAKVAMLTYGTSVRPKFKLSADPVFIRSQLQNVTYQGSTTNTHLAIAYIVDNAWNSPANGARNKSHVIILFSSDSLPSSTNRTETLNQANRVKQLGFIIIVVAVGPYVDRNETTAVASKPDYVISVNDYTVLDYIASKTSEIACNNEPK</sequence>
<reference evidence="3" key="1">
    <citation type="submission" date="2021-04" db="EMBL/GenBank/DDBJ databases">
        <authorList>
            <consortium name="Molecular Ecology Group"/>
        </authorList>
    </citation>
    <scope>NUCLEOTIDE SEQUENCE</scope>
</reference>
<dbReference type="PANTHER" id="PTHR24020:SF87">
    <property type="entry name" value="COLLAGEN ALPHA-1(VI) CHAIN-LIKE"/>
    <property type="match status" value="1"/>
</dbReference>
<dbReference type="InterPro" id="IPR050525">
    <property type="entry name" value="ECM_Assembly_Org"/>
</dbReference>
<dbReference type="PANTHER" id="PTHR24020">
    <property type="entry name" value="COLLAGEN ALPHA"/>
    <property type="match status" value="1"/>
</dbReference>
<proteinExistence type="predicted"/>
<feature type="domain" description="VWFA" evidence="2">
    <location>
        <begin position="433"/>
        <end position="607"/>
    </location>
</feature>
<dbReference type="Gene3D" id="3.40.50.410">
    <property type="entry name" value="von Willebrand factor, type A domain"/>
    <property type="match status" value="3"/>
</dbReference>
<keyword evidence="4" id="KW-1185">Reference proteome</keyword>
<dbReference type="OrthoDB" id="5985714at2759"/>
<dbReference type="Pfam" id="PF00092">
    <property type="entry name" value="VWA"/>
    <property type="match status" value="3"/>
</dbReference>
<keyword evidence="1" id="KW-0732">Signal</keyword>
<organism evidence="3 4">
    <name type="scientific">Candidula unifasciata</name>
    <dbReference type="NCBI Taxonomy" id="100452"/>
    <lineage>
        <taxon>Eukaryota</taxon>
        <taxon>Metazoa</taxon>
        <taxon>Spiralia</taxon>
        <taxon>Lophotrochozoa</taxon>
        <taxon>Mollusca</taxon>
        <taxon>Gastropoda</taxon>
        <taxon>Heterobranchia</taxon>
        <taxon>Euthyneura</taxon>
        <taxon>Panpulmonata</taxon>
        <taxon>Eupulmonata</taxon>
        <taxon>Stylommatophora</taxon>
        <taxon>Helicina</taxon>
        <taxon>Helicoidea</taxon>
        <taxon>Geomitridae</taxon>
        <taxon>Candidula</taxon>
    </lineage>
</organism>
<feature type="domain" description="VWFA" evidence="2">
    <location>
        <begin position="239"/>
        <end position="413"/>
    </location>
</feature>
<feature type="signal peptide" evidence="1">
    <location>
        <begin position="1"/>
        <end position="32"/>
    </location>
</feature>
<dbReference type="PROSITE" id="PS50234">
    <property type="entry name" value="VWFA"/>
    <property type="match status" value="3"/>
</dbReference>
<dbReference type="Proteomes" id="UP000678393">
    <property type="component" value="Unassembled WGS sequence"/>
</dbReference>
<feature type="non-terminal residue" evidence="3">
    <location>
        <position position="617"/>
    </location>
</feature>
<dbReference type="SMART" id="SM00327">
    <property type="entry name" value="VWA"/>
    <property type="match status" value="3"/>
</dbReference>
<dbReference type="EMBL" id="CAJHNH020004779">
    <property type="protein sequence ID" value="CAG5131625.1"/>
    <property type="molecule type" value="Genomic_DNA"/>
</dbReference>
<dbReference type="CDD" id="cd01450">
    <property type="entry name" value="vWFA_subfamily_ECM"/>
    <property type="match status" value="2"/>
</dbReference>
<dbReference type="InterPro" id="IPR036465">
    <property type="entry name" value="vWFA_dom_sf"/>
</dbReference>
<evidence type="ECO:0000256" key="1">
    <source>
        <dbReference type="SAM" id="SignalP"/>
    </source>
</evidence>
<evidence type="ECO:0000313" key="3">
    <source>
        <dbReference type="EMBL" id="CAG5131625.1"/>
    </source>
</evidence>
<feature type="domain" description="VWFA" evidence="2">
    <location>
        <begin position="42"/>
        <end position="217"/>
    </location>
</feature>
<protein>
    <recommendedName>
        <fullName evidence="2">VWFA domain-containing protein</fullName>
    </recommendedName>
</protein>
<evidence type="ECO:0000259" key="2">
    <source>
        <dbReference type="PROSITE" id="PS50234"/>
    </source>
</evidence>
<dbReference type="PRINTS" id="PR00453">
    <property type="entry name" value="VWFADOMAIN"/>
</dbReference>
<feature type="chain" id="PRO_5035844231" description="VWFA domain-containing protein" evidence="1">
    <location>
        <begin position="33"/>
        <end position="617"/>
    </location>
</feature>
<comment type="caution">
    <text evidence="3">The sequence shown here is derived from an EMBL/GenBank/DDBJ whole genome shotgun (WGS) entry which is preliminary data.</text>
</comment>
<dbReference type="SUPFAM" id="SSF53300">
    <property type="entry name" value="vWA-like"/>
    <property type="match status" value="3"/>
</dbReference>
<accession>A0A8S3ZVK0</accession>
<evidence type="ECO:0000313" key="4">
    <source>
        <dbReference type="Proteomes" id="UP000678393"/>
    </source>
</evidence>
<name>A0A8S3ZVK0_9EUPU</name>